<dbReference type="Pfam" id="PF21311">
    <property type="entry name" value="Phage_RBD_prop"/>
    <property type="match status" value="1"/>
</dbReference>
<keyword evidence="3" id="KW-1185">Reference proteome</keyword>
<dbReference type="RefSeq" id="WP_379286983.1">
    <property type="nucleotide sequence ID" value="NZ_JBHTIU010000023.1"/>
</dbReference>
<accession>A0ABW3D5V1</accession>
<evidence type="ECO:0000313" key="2">
    <source>
        <dbReference type="EMBL" id="MFD0868823.1"/>
    </source>
</evidence>
<gene>
    <name evidence="2" type="ORF">ACFQ03_06650</name>
</gene>
<sequence>MSKLFSAADAQDLYLFDLELANVTVNQGLAIDEVAGEIYATQVYNGFGGNYESFVVTRTSLGGKYLDSMIFKNGGHGTSIGIERDGGQIYIWTNMMDVDANDTLVTQWLCRVPYLPDTTISINDSRVRKLKEFPNPSRYQSAFTDPKNNLLAMRITDTTSGSTVSQLEVYKISDAKNGNFNTKVHSYLFTSDMNSQILQGLALDGADFYVTFGQHAEDFHLYRVNLTTGKISEEINRPVGYSPSGGYVEGFGEPEGLFLYTDPNTGYKTLLTVIVGDLAGRRRQRLFALSNNIGVQKFLGLAGERVQPVPLTRHDNRAKRINMSKVQSIAQIKEPGYYYMTTAEGNLMADHPMKNVAGWWLYVSGGDAGSGVNYGVHQILARNSSVHATTFVRSVSAAGTASPWFELNMTKV</sequence>
<feature type="domain" description="P68 RBP/TagC-like beta-propeller" evidence="1">
    <location>
        <begin position="25"/>
        <end position="287"/>
    </location>
</feature>
<dbReference type="Proteomes" id="UP001597120">
    <property type="component" value="Unassembled WGS sequence"/>
</dbReference>
<evidence type="ECO:0000259" key="1">
    <source>
        <dbReference type="Pfam" id="PF21311"/>
    </source>
</evidence>
<evidence type="ECO:0000313" key="3">
    <source>
        <dbReference type="Proteomes" id="UP001597120"/>
    </source>
</evidence>
<proteinExistence type="predicted"/>
<comment type="caution">
    <text evidence="2">The sequence shown here is derived from an EMBL/GenBank/DDBJ whole genome shotgun (WGS) entry which is preliminary data.</text>
</comment>
<protein>
    <recommendedName>
        <fullName evidence="1">P68 RBP/TagC-like beta-propeller domain-containing protein</fullName>
    </recommendedName>
</protein>
<name>A0ABW3D5V1_9BACL</name>
<dbReference type="InterPro" id="IPR048799">
    <property type="entry name" value="P68_RBP_TagC-like_beta-prop"/>
</dbReference>
<organism evidence="2 3">
    <name type="scientific">Paenibacillus residui</name>
    <dbReference type="NCBI Taxonomy" id="629724"/>
    <lineage>
        <taxon>Bacteria</taxon>
        <taxon>Bacillati</taxon>
        <taxon>Bacillota</taxon>
        <taxon>Bacilli</taxon>
        <taxon>Bacillales</taxon>
        <taxon>Paenibacillaceae</taxon>
        <taxon>Paenibacillus</taxon>
    </lineage>
</organism>
<dbReference type="EMBL" id="JBHTIU010000023">
    <property type="protein sequence ID" value="MFD0868823.1"/>
    <property type="molecule type" value="Genomic_DNA"/>
</dbReference>
<reference evidence="3" key="1">
    <citation type="journal article" date="2019" name="Int. J. Syst. Evol. Microbiol.">
        <title>The Global Catalogue of Microorganisms (GCM) 10K type strain sequencing project: providing services to taxonomists for standard genome sequencing and annotation.</title>
        <authorList>
            <consortium name="The Broad Institute Genomics Platform"/>
            <consortium name="The Broad Institute Genome Sequencing Center for Infectious Disease"/>
            <person name="Wu L."/>
            <person name="Ma J."/>
        </authorList>
    </citation>
    <scope>NUCLEOTIDE SEQUENCE [LARGE SCALE GENOMIC DNA]</scope>
    <source>
        <strain evidence="3">CCUG 57263</strain>
    </source>
</reference>